<dbReference type="GO" id="GO:0008690">
    <property type="term" value="F:3-deoxy-manno-octulosonate cytidylyltransferase activity"/>
    <property type="evidence" value="ECO:0007669"/>
    <property type="project" value="UniProtKB-UniRule"/>
</dbReference>
<comment type="pathway">
    <text evidence="5">Nucleotide-sugar biosynthesis; CMP-3-deoxy-D-manno-octulosonate biosynthesis; CMP-3-deoxy-D-manno-octulosonate from 3-deoxy-D-manno-octulosonate and CTP: step 1/1.</text>
</comment>
<keyword evidence="3 5" id="KW-0548">Nucleotidyltransferase</keyword>
<accession>A0A0P7C697</accession>
<dbReference type="Gene3D" id="3.90.550.10">
    <property type="entry name" value="Spore Coat Polysaccharide Biosynthesis Protein SpsA, Chain A"/>
    <property type="match status" value="1"/>
</dbReference>
<dbReference type="EMBL" id="LGTQ01000005">
    <property type="protein sequence ID" value="KPM49822.1"/>
    <property type="molecule type" value="Genomic_DNA"/>
</dbReference>
<comment type="catalytic activity">
    <reaction evidence="5">
        <text>3-deoxy-alpha-D-manno-oct-2-ulosonate + CTP = CMP-3-deoxy-beta-D-manno-octulosonate + diphosphate</text>
        <dbReference type="Rhea" id="RHEA:23448"/>
        <dbReference type="ChEBI" id="CHEBI:33019"/>
        <dbReference type="ChEBI" id="CHEBI:37563"/>
        <dbReference type="ChEBI" id="CHEBI:85986"/>
        <dbReference type="ChEBI" id="CHEBI:85987"/>
        <dbReference type="EC" id="2.7.7.38"/>
    </reaction>
</comment>
<dbReference type="InterPro" id="IPR004528">
    <property type="entry name" value="KdsB"/>
</dbReference>
<comment type="subcellular location">
    <subcellularLocation>
        <location evidence="5">Cytoplasm</location>
    </subcellularLocation>
    <subcellularLocation>
        <location evidence="1">Membrane</location>
    </subcellularLocation>
</comment>
<dbReference type="NCBIfam" id="NF003950">
    <property type="entry name" value="PRK05450.1-3"/>
    <property type="match status" value="1"/>
</dbReference>
<dbReference type="NCBIfam" id="NF009905">
    <property type="entry name" value="PRK13368.1"/>
    <property type="match status" value="1"/>
</dbReference>
<dbReference type="GO" id="GO:0016020">
    <property type="term" value="C:membrane"/>
    <property type="evidence" value="ECO:0007669"/>
    <property type="project" value="UniProtKB-SubCell"/>
</dbReference>
<dbReference type="NCBIfam" id="NF003952">
    <property type="entry name" value="PRK05450.1-5"/>
    <property type="match status" value="1"/>
</dbReference>
<evidence type="ECO:0000256" key="2">
    <source>
        <dbReference type="ARBA" id="ARBA00022679"/>
    </source>
</evidence>
<dbReference type="UniPathway" id="UPA00358">
    <property type="reaction ID" value="UER00476"/>
</dbReference>
<dbReference type="PANTHER" id="PTHR42866:SF2">
    <property type="entry name" value="3-DEOXY-MANNO-OCTULOSONATE CYTIDYLYLTRANSFERASE, MITOCHONDRIAL"/>
    <property type="match status" value="1"/>
</dbReference>
<protein>
    <recommendedName>
        <fullName evidence="5">3-deoxy-manno-octulosonate cytidylyltransferase</fullName>
        <ecNumber evidence="5">2.7.7.38</ecNumber>
    </recommendedName>
    <alternativeName>
        <fullName evidence="5">CMP-2-keto-3-deoxyoctulosonic acid synthase</fullName>
        <shortName evidence="5">CKS</shortName>
        <shortName evidence="5">CMP-KDO synthase</shortName>
    </alternativeName>
</protein>
<proteinExistence type="inferred from homology"/>
<dbReference type="HAMAP" id="MF_00057">
    <property type="entry name" value="KdsB"/>
    <property type="match status" value="1"/>
</dbReference>
<dbReference type="CDD" id="cd02517">
    <property type="entry name" value="CMP-KDO-Synthetase"/>
    <property type="match status" value="1"/>
</dbReference>
<evidence type="ECO:0000313" key="6">
    <source>
        <dbReference type="EMBL" id="KPM49822.1"/>
    </source>
</evidence>
<dbReference type="EC" id="2.7.7.38" evidence="5"/>
<dbReference type="GO" id="GO:0033468">
    <property type="term" value="P:CMP-keto-3-deoxy-D-manno-octulosonic acid biosynthetic process"/>
    <property type="evidence" value="ECO:0007669"/>
    <property type="project" value="UniProtKB-UniRule"/>
</dbReference>
<name>A0A0P7C697_9BACT</name>
<dbReference type="SUPFAM" id="SSF53448">
    <property type="entry name" value="Nucleotide-diphospho-sugar transferases"/>
    <property type="match status" value="1"/>
</dbReference>
<keyword evidence="5" id="KW-0963">Cytoplasm</keyword>
<comment type="function">
    <text evidence="5">Activates KDO (a required 8-carbon sugar) for incorporation into bacterial lipopolysaccharide in Gram-negative bacteria.</text>
</comment>
<dbReference type="RefSeq" id="WP_055144277.1">
    <property type="nucleotide sequence ID" value="NZ_CAKZPM010000011.1"/>
</dbReference>
<dbReference type="InterPro" id="IPR003329">
    <property type="entry name" value="Cytidylyl_trans"/>
</dbReference>
<dbReference type="NCBIfam" id="TIGR00466">
    <property type="entry name" value="kdsB"/>
    <property type="match status" value="1"/>
</dbReference>
<keyword evidence="4 5" id="KW-0448">Lipopolysaccharide biosynthesis</keyword>
<dbReference type="AlphaFoldDB" id="A0A0P7C697"/>
<reference evidence="6 7" key="1">
    <citation type="submission" date="2015-07" db="EMBL/GenBank/DDBJ databases">
        <title>The draft genome sequence of Leadbetterella sp. JN14-9.</title>
        <authorList>
            <person name="Liu Y."/>
            <person name="Du J."/>
            <person name="Shao Z."/>
        </authorList>
    </citation>
    <scope>NUCLEOTIDE SEQUENCE [LARGE SCALE GENOMIC DNA]</scope>
    <source>
        <strain evidence="6 7">JN14-9</strain>
    </source>
</reference>
<dbReference type="GO" id="GO:0009103">
    <property type="term" value="P:lipopolysaccharide biosynthetic process"/>
    <property type="evidence" value="ECO:0007669"/>
    <property type="project" value="UniProtKB-UniRule"/>
</dbReference>
<evidence type="ECO:0000256" key="5">
    <source>
        <dbReference type="HAMAP-Rule" id="MF_00057"/>
    </source>
</evidence>
<keyword evidence="2 5" id="KW-0808">Transferase</keyword>
<keyword evidence="7" id="KW-1185">Reference proteome</keyword>
<evidence type="ECO:0000256" key="1">
    <source>
        <dbReference type="ARBA" id="ARBA00004370"/>
    </source>
</evidence>
<comment type="caution">
    <text evidence="6">The sequence shown here is derived from an EMBL/GenBank/DDBJ whole genome shotgun (WGS) entry which is preliminary data.</text>
</comment>
<dbReference type="PANTHER" id="PTHR42866">
    <property type="entry name" value="3-DEOXY-MANNO-OCTULOSONATE CYTIDYLYLTRANSFERASE"/>
    <property type="match status" value="1"/>
</dbReference>
<comment type="similarity">
    <text evidence="5">Belongs to the KdsB family.</text>
</comment>
<evidence type="ECO:0000256" key="3">
    <source>
        <dbReference type="ARBA" id="ARBA00022695"/>
    </source>
</evidence>
<dbReference type="OrthoDB" id="9815559at2"/>
<sequence length="245" mass="28076">MKILGIIPARYASTRFPGKPLVSIGGKSMIQRVYEQVKKAEKITDVVVATDDTRIKNVITGLGGKCIMTSEMHQTGTERCAEAYALLKADYDYIINIQGDEPFIDPEVINELCELLDYKTEIATVVKRIKDQETLLNPNVVKVVLTMRKQALYFSRQTIPYVRGVEQSEWLDHAEFYKHIGIYAYRSDVLEQIVKLPLNVLENTEKLEQLRWLGYGYRIMASETNYESLGIDTPEDLEKLNFDNK</sequence>
<dbReference type="STRING" id="1605367.AFM12_04405"/>
<evidence type="ECO:0000256" key="4">
    <source>
        <dbReference type="ARBA" id="ARBA00022985"/>
    </source>
</evidence>
<dbReference type="PATRIC" id="fig|1605367.3.peg.2231"/>
<organism evidence="6 7">
    <name type="scientific">Jiulongibacter sediminis</name>
    <dbReference type="NCBI Taxonomy" id="1605367"/>
    <lineage>
        <taxon>Bacteria</taxon>
        <taxon>Pseudomonadati</taxon>
        <taxon>Bacteroidota</taxon>
        <taxon>Cytophagia</taxon>
        <taxon>Cytophagales</taxon>
        <taxon>Leadbetterellaceae</taxon>
        <taxon>Jiulongibacter</taxon>
    </lineage>
</organism>
<dbReference type="FunFam" id="3.90.550.10:FF:000011">
    <property type="entry name" value="3-deoxy-manno-octulosonate cytidylyltransferase"/>
    <property type="match status" value="1"/>
</dbReference>
<gene>
    <name evidence="5" type="primary">kdsB</name>
    <name evidence="6" type="ORF">AFM12_04405</name>
</gene>
<evidence type="ECO:0000313" key="7">
    <source>
        <dbReference type="Proteomes" id="UP000050454"/>
    </source>
</evidence>
<dbReference type="Proteomes" id="UP000050454">
    <property type="component" value="Unassembled WGS sequence"/>
</dbReference>
<dbReference type="InterPro" id="IPR029044">
    <property type="entry name" value="Nucleotide-diphossugar_trans"/>
</dbReference>
<dbReference type="Pfam" id="PF02348">
    <property type="entry name" value="CTP_transf_3"/>
    <property type="match status" value="1"/>
</dbReference>
<dbReference type="GO" id="GO:0005829">
    <property type="term" value="C:cytosol"/>
    <property type="evidence" value="ECO:0007669"/>
    <property type="project" value="TreeGrafter"/>
</dbReference>